<name>A0A395H5Z4_9EURO</name>
<evidence type="ECO:0000313" key="1">
    <source>
        <dbReference type="EMBL" id="RAL02575.1"/>
    </source>
</evidence>
<dbReference type="Proteomes" id="UP000249402">
    <property type="component" value="Unassembled WGS sequence"/>
</dbReference>
<reference evidence="1 2" key="1">
    <citation type="submission" date="2018-02" db="EMBL/GenBank/DDBJ databases">
        <title>The genomes of Aspergillus section Nigri reveals drivers in fungal speciation.</title>
        <authorList>
            <consortium name="DOE Joint Genome Institute"/>
            <person name="Vesth T.C."/>
            <person name="Nybo J."/>
            <person name="Theobald S."/>
            <person name="Brandl J."/>
            <person name="Frisvad J.C."/>
            <person name="Nielsen K.F."/>
            <person name="Lyhne E.K."/>
            <person name="Kogle M.E."/>
            <person name="Kuo A."/>
            <person name="Riley R."/>
            <person name="Clum A."/>
            <person name="Nolan M."/>
            <person name="Lipzen A."/>
            <person name="Salamov A."/>
            <person name="Henrissat B."/>
            <person name="Wiebenga A."/>
            <person name="De vries R.P."/>
            <person name="Grigoriev I.V."/>
            <person name="Mortensen U.H."/>
            <person name="Andersen M.R."/>
            <person name="Baker S.E."/>
        </authorList>
    </citation>
    <scope>NUCLEOTIDE SEQUENCE [LARGE SCALE GENOMIC DNA]</scope>
    <source>
        <strain evidence="1 2">CBS 121593</strain>
    </source>
</reference>
<accession>A0A395H5Z4</accession>
<organism evidence="1 2">
    <name type="scientific">Aspergillus ibericus CBS 121593</name>
    <dbReference type="NCBI Taxonomy" id="1448316"/>
    <lineage>
        <taxon>Eukaryota</taxon>
        <taxon>Fungi</taxon>
        <taxon>Dikarya</taxon>
        <taxon>Ascomycota</taxon>
        <taxon>Pezizomycotina</taxon>
        <taxon>Eurotiomycetes</taxon>
        <taxon>Eurotiomycetidae</taxon>
        <taxon>Eurotiales</taxon>
        <taxon>Aspergillaceae</taxon>
        <taxon>Aspergillus</taxon>
        <taxon>Aspergillus subgen. Circumdati</taxon>
    </lineage>
</organism>
<dbReference type="EMBL" id="KZ824430">
    <property type="protein sequence ID" value="RAL02575.1"/>
    <property type="molecule type" value="Genomic_DNA"/>
</dbReference>
<dbReference type="AlphaFoldDB" id="A0A395H5Z4"/>
<dbReference type="VEuPathDB" id="FungiDB:BO80DRAFT_433396"/>
<evidence type="ECO:0000313" key="2">
    <source>
        <dbReference type="Proteomes" id="UP000249402"/>
    </source>
</evidence>
<dbReference type="RefSeq" id="XP_025576902.1">
    <property type="nucleotide sequence ID" value="XM_025720825.1"/>
</dbReference>
<sequence>MNPHGNARPNIPERPFVTAEGGYYYRRQAIQNAKGTEPDQDGFHIMEQKLLRRVIHGDGWHPYELRFAHLLCVGMTREEYYTRMFNFQNNGVEFTPDDGIMERNMLIQIPVAMGIGSLDYSSNPFLAEHITPLIWTEGQERRLLPINMRYILRRAIEVLNGKIQTGIWVNPDDMPGTVVLTCQIYPCCHEIADVFNLLRCELEYLANGLQRNSFNPLDRKIWFPYLRGLCKLIGVYWVPSNEQLEVLRATNGVLDVTLVERLPQPN</sequence>
<protein>
    <submittedName>
        <fullName evidence="1">Uncharacterized protein</fullName>
    </submittedName>
</protein>
<keyword evidence="2" id="KW-1185">Reference proteome</keyword>
<dbReference type="GeneID" id="37225690"/>
<proteinExistence type="predicted"/>
<gene>
    <name evidence="1" type="ORF">BO80DRAFT_433396</name>
</gene>